<comment type="similarity">
    <text evidence="1">Belongs to the bacterial solute-binding protein 5 family.</text>
</comment>
<dbReference type="CDD" id="cd00995">
    <property type="entry name" value="PBP2_NikA_DppA_OppA_like"/>
    <property type="match status" value="1"/>
</dbReference>
<name>A0A645CTC8_9ZZZZ</name>
<evidence type="ECO:0000256" key="1">
    <source>
        <dbReference type="ARBA" id="ARBA00005695"/>
    </source>
</evidence>
<comment type="caution">
    <text evidence="5">The sequence shown here is derived from an EMBL/GenBank/DDBJ whole genome shotgun (WGS) entry which is preliminary data.</text>
</comment>
<evidence type="ECO:0000259" key="4">
    <source>
        <dbReference type="Pfam" id="PF00496"/>
    </source>
</evidence>
<dbReference type="AlphaFoldDB" id="A0A645CTC8"/>
<accession>A0A645CTC8</accession>
<dbReference type="GO" id="GO:0015833">
    <property type="term" value="P:peptide transport"/>
    <property type="evidence" value="ECO:0007669"/>
    <property type="project" value="TreeGrafter"/>
</dbReference>
<evidence type="ECO:0000256" key="2">
    <source>
        <dbReference type="ARBA" id="ARBA00022448"/>
    </source>
</evidence>
<dbReference type="EMBL" id="VSSQ01029832">
    <property type="protein sequence ID" value="MPM80118.1"/>
    <property type="molecule type" value="Genomic_DNA"/>
</dbReference>
<protein>
    <recommendedName>
        <fullName evidence="4">Solute-binding protein family 5 domain-containing protein</fullName>
    </recommendedName>
</protein>
<evidence type="ECO:0000313" key="5">
    <source>
        <dbReference type="EMBL" id="MPM80118.1"/>
    </source>
</evidence>
<dbReference type="PANTHER" id="PTHR30290:SF9">
    <property type="entry name" value="OLIGOPEPTIDE-BINDING PROTEIN APPA"/>
    <property type="match status" value="1"/>
</dbReference>
<dbReference type="Pfam" id="PF00496">
    <property type="entry name" value="SBP_bac_5"/>
    <property type="match status" value="1"/>
</dbReference>
<evidence type="ECO:0000256" key="3">
    <source>
        <dbReference type="ARBA" id="ARBA00022729"/>
    </source>
</evidence>
<dbReference type="SUPFAM" id="SSF53850">
    <property type="entry name" value="Periplasmic binding protein-like II"/>
    <property type="match status" value="1"/>
</dbReference>
<keyword evidence="2" id="KW-0813">Transport</keyword>
<dbReference type="InterPro" id="IPR039424">
    <property type="entry name" value="SBP_5"/>
</dbReference>
<dbReference type="Gene3D" id="3.90.76.10">
    <property type="entry name" value="Dipeptide-binding Protein, Domain 1"/>
    <property type="match status" value="2"/>
</dbReference>
<dbReference type="GO" id="GO:1904680">
    <property type="term" value="F:peptide transmembrane transporter activity"/>
    <property type="evidence" value="ECO:0007669"/>
    <property type="project" value="TreeGrafter"/>
</dbReference>
<feature type="domain" description="Solute-binding protein family 5" evidence="4">
    <location>
        <begin position="15"/>
        <end position="303"/>
    </location>
</feature>
<dbReference type="Gene3D" id="3.40.190.10">
    <property type="entry name" value="Periplasmic binding protein-like II"/>
    <property type="match status" value="1"/>
</dbReference>
<dbReference type="InterPro" id="IPR000914">
    <property type="entry name" value="SBP_5_dom"/>
</dbReference>
<keyword evidence="3" id="KW-0732">Signal</keyword>
<dbReference type="Gene3D" id="3.10.105.10">
    <property type="entry name" value="Dipeptide-binding Protein, Domain 3"/>
    <property type="match status" value="1"/>
</dbReference>
<reference evidence="5" key="1">
    <citation type="submission" date="2019-08" db="EMBL/GenBank/DDBJ databases">
        <authorList>
            <person name="Kucharzyk K."/>
            <person name="Murdoch R.W."/>
            <person name="Higgins S."/>
            <person name="Loffler F."/>
        </authorList>
    </citation>
    <scope>NUCLEOTIDE SEQUENCE</scope>
</reference>
<gene>
    <name evidence="5" type="ORF">SDC9_127164</name>
</gene>
<sequence>MTTISENDKPENSVLVKSITTENDNRDYIFTLNNEIIWHNGKKFTAYDVNYQISGATITPLSDDQLKISLSSPFAPLLTSLSQPLFKKGLIGMGNYQVKKITYQDGYIKNLLLKSIDKNQSSIEYRFYSNETDVINAFKLGNVDEVRVSSLPSEFSNLRKIEITKNISTNNRYIAVFLNTQKISKQIRQALAYATPKPKDKSERCLGPISPTSWAYNPSIKEYNFNITRAKELFKKEELSQINLVVNNRSLLSMAEEIKNSWSNIFGIKVNLSIVSQIDYQNFDAILAYSSTTKDPDQYSFWHSTQINTNITKLDNSRIDKLLEDGRTSLDPIERKKIYQDFQRYLLEESPAIFISYPIDYQVFREK</sequence>
<organism evidence="5">
    <name type="scientific">bioreactor metagenome</name>
    <dbReference type="NCBI Taxonomy" id="1076179"/>
    <lineage>
        <taxon>unclassified sequences</taxon>
        <taxon>metagenomes</taxon>
        <taxon>ecological metagenomes</taxon>
    </lineage>
</organism>
<dbReference type="PANTHER" id="PTHR30290">
    <property type="entry name" value="PERIPLASMIC BINDING COMPONENT OF ABC TRANSPORTER"/>
    <property type="match status" value="1"/>
</dbReference>
<proteinExistence type="inferred from homology"/>